<evidence type="ECO:0000256" key="1">
    <source>
        <dbReference type="ARBA" id="ARBA00005447"/>
    </source>
</evidence>
<gene>
    <name evidence="4" type="primary">CHH1</name>
</gene>
<dbReference type="InterPro" id="IPR001166">
    <property type="entry name" value="Hyperglycemic"/>
</dbReference>
<feature type="disulfide bond" evidence="3">
    <location>
        <begin position="72"/>
        <end position="108"/>
    </location>
</feature>
<sequence>MVPKNLIWLVTLASTALILLAPNAFLVEARSSNGLSRINKLLRSPLDTSPSVGLVGDKNLAVDKRAVMDLSCKGIYDRELFKKLDRVCEDCYNIYRKPYIGVECRKSCYGNLIFMQCLDDLLMNDVMDEYIGIVQMVGK</sequence>
<feature type="disulfide bond" evidence="3">
    <location>
        <begin position="88"/>
        <end position="104"/>
    </location>
</feature>
<organism evidence="4">
    <name type="scientific">Athanas nitescens</name>
    <dbReference type="NCBI Taxonomy" id="1129407"/>
    <lineage>
        <taxon>Eukaryota</taxon>
        <taxon>Metazoa</taxon>
        <taxon>Ecdysozoa</taxon>
        <taxon>Arthropoda</taxon>
        <taxon>Crustacea</taxon>
        <taxon>Multicrustacea</taxon>
        <taxon>Malacostraca</taxon>
        <taxon>Eumalacostraca</taxon>
        <taxon>Eucarida</taxon>
        <taxon>Decapoda</taxon>
        <taxon>Pleocyemata</taxon>
        <taxon>Caridea</taxon>
        <taxon>Alpheoidea</taxon>
        <taxon>Alpheidae</taxon>
        <taxon>Athanas</taxon>
    </lineage>
</organism>
<comment type="similarity">
    <text evidence="1">Belongs to the arthropod CHH/MIH/GIH/VIH hormone family.</text>
</comment>
<accession>A0A2Z1U3X2</accession>
<evidence type="ECO:0000256" key="3">
    <source>
        <dbReference type="PIRSR" id="PIRSR631098-51"/>
    </source>
</evidence>
<keyword evidence="2" id="KW-0027">Amidation</keyword>
<proteinExistence type="evidence at transcript level"/>
<evidence type="ECO:0000256" key="2">
    <source>
        <dbReference type="ARBA" id="ARBA00022815"/>
    </source>
</evidence>
<protein>
    <submittedName>
        <fullName evidence="4">AtnCHH1 preproprotein</fullName>
    </submittedName>
</protein>
<name>A0A2Z1U3X2_9EUCA</name>
<dbReference type="GO" id="GO:0005184">
    <property type="term" value="F:neuropeptide hormone activity"/>
    <property type="evidence" value="ECO:0007669"/>
    <property type="project" value="InterPro"/>
</dbReference>
<dbReference type="InterPro" id="IPR000346">
    <property type="entry name" value="Hyperglycemic1"/>
</dbReference>
<reference evidence="4" key="1">
    <citation type="submission" date="2016-06" db="EMBL/GenBank/DDBJ databases">
        <authorList>
            <person name="Kjaerup R.B."/>
            <person name="Dalgaard T.S."/>
            <person name="Juul-Madsen H.R."/>
        </authorList>
    </citation>
    <scope>NUCLEOTIDE SEQUENCE</scope>
</reference>
<dbReference type="EMBL" id="KX429670">
    <property type="protein sequence ID" value="ANQ38673.1"/>
    <property type="molecule type" value="mRNA"/>
</dbReference>
<dbReference type="PRINTS" id="PR00548">
    <property type="entry name" value="HYPRGLYCEMC1"/>
</dbReference>
<dbReference type="GO" id="GO:0007623">
    <property type="term" value="P:circadian rhythm"/>
    <property type="evidence" value="ECO:0007669"/>
    <property type="project" value="TreeGrafter"/>
</dbReference>
<dbReference type="GO" id="GO:0005576">
    <property type="term" value="C:extracellular region"/>
    <property type="evidence" value="ECO:0007669"/>
    <property type="project" value="InterPro"/>
</dbReference>
<feature type="disulfide bond" evidence="3">
    <location>
        <begin position="91"/>
        <end position="117"/>
    </location>
</feature>
<dbReference type="AlphaFoldDB" id="A0A2Z1U3X2"/>
<dbReference type="InterPro" id="IPR031098">
    <property type="entry name" value="Crust_neurohorm"/>
</dbReference>
<dbReference type="Pfam" id="PF01147">
    <property type="entry name" value="Crust_neurohorm"/>
    <property type="match status" value="1"/>
</dbReference>
<dbReference type="Gene3D" id="1.10.2010.10">
    <property type="entry name" value="Crustacean CHH/MIH/GIH neurohormone"/>
    <property type="match status" value="1"/>
</dbReference>
<keyword evidence="3" id="KW-1015">Disulfide bond</keyword>
<dbReference type="PANTHER" id="PTHR35981:SF2">
    <property type="entry name" value="ION TRANSPORT PEPTIDE, ISOFORM C"/>
    <property type="match status" value="1"/>
</dbReference>
<evidence type="ECO:0000313" key="4">
    <source>
        <dbReference type="EMBL" id="ANQ38673.1"/>
    </source>
</evidence>
<dbReference type="SUPFAM" id="SSF81778">
    <property type="entry name" value="Crustacean CHH/MIH/GIH neurohormone"/>
    <property type="match status" value="1"/>
</dbReference>
<dbReference type="PANTHER" id="PTHR35981">
    <property type="entry name" value="ION TRANSPORT PEPTIDE, ISOFORM C"/>
    <property type="match status" value="1"/>
</dbReference>
<dbReference type="InterPro" id="IPR035957">
    <property type="entry name" value="Crust_neurohorm_sf"/>
</dbReference>
<dbReference type="PRINTS" id="PR00550">
    <property type="entry name" value="HYPRGLYCEMIC"/>
</dbReference>